<sequence length="263" mass="30524">MENSEEPYTIRIQKYNNNIIDEKVRKTSQGETYTPNWFNMETTLFKYNAPLIMSKYQKIINSPYVDTNKIQNVLIKNKARNLTTDISKLQLDRISKNIDYIDNVLKDVKINIQQYNKVANNFPTVNRANILQKAVEKGTWKGQELNYRQLDQMAKGLNKHITNKSEQDKWKLANQQATAKGFEEPKPYKVWIWSQLENTRHADMDGTCITLNEKFTVTNSQTGDTDDLEFAGDIENDSNNCSNICNCDCSTDYLTKEEASEYL</sequence>
<reference evidence="1" key="1">
    <citation type="submission" date="2019-08" db="EMBL/GenBank/DDBJ databases">
        <authorList>
            <person name="Kucharzyk K."/>
            <person name="Murdoch R.W."/>
            <person name="Higgins S."/>
            <person name="Loffler F."/>
        </authorList>
    </citation>
    <scope>NUCLEOTIDE SEQUENCE</scope>
</reference>
<name>A0A644T4I4_9ZZZZ</name>
<organism evidence="1">
    <name type="scientific">bioreactor metagenome</name>
    <dbReference type="NCBI Taxonomy" id="1076179"/>
    <lineage>
        <taxon>unclassified sequences</taxon>
        <taxon>metagenomes</taxon>
        <taxon>ecological metagenomes</taxon>
    </lineage>
</organism>
<proteinExistence type="predicted"/>
<gene>
    <name evidence="1" type="ORF">SDC9_07425</name>
</gene>
<comment type="caution">
    <text evidence="1">The sequence shown here is derived from an EMBL/GenBank/DDBJ whole genome shotgun (WGS) entry which is preliminary data.</text>
</comment>
<evidence type="ECO:0000313" key="1">
    <source>
        <dbReference type="EMBL" id="MPL61836.1"/>
    </source>
</evidence>
<dbReference type="EMBL" id="VSSQ01000016">
    <property type="protein sequence ID" value="MPL61836.1"/>
    <property type="molecule type" value="Genomic_DNA"/>
</dbReference>
<dbReference type="AlphaFoldDB" id="A0A644T4I4"/>
<accession>A0A644T4I4</accession>
<protein>
    <submittedName>
        <fullName evidence="1">Uncharacterized protein</fullName>
    </submittedName>
</protein>